<gene>
    <name evidence="2" type="ORF">PVMG_05092</name>
</gene>
<name>A0A0J9TIX9_PLAVI</name>
<feature type="region of interest" description="Disordered" evidence="1">
    <location>
        <begin position="228"/>
        <end position="293"/>
    </location>
</feature>
<proteinExistence type="predicted"/>
<reference evidence="2 3" key="1">
    <citation type="submission" date="2011-08" db="EMBL/GenBank/DDBJ databases">
        <title>The Genome Sequence of Plasmodium vivax Mauritania I.</title>
        <authorList>
            <consortium name="The Broad Institute Genome Sequencing Platform"/>
            <consortium name="The Broad Institute Genome Sequencing Center for Infectious Disease"/>
            <person name="Neafsey D."/>
            <person name="Carlton J."/>
            <person name="Barnwell J."/>
            <person name="Collins W."/>
            <person name="Escalante A."/>
            <person name="Mullikin J."/>
            <person name="Saul A."/>
            <person name="Guigo R."/>
            <person name="Camara F."/>
            <person name="Young S.K."/>
            <person name="Zeng Q."/>
            <person name="Gargeya S."/>
            <person name="Fitzgerald M."/>
            <person name="Haas B."/>
            <person name="Abouelleil A."/>
            <person name="Alvarado L."/>
            <person name="Arachchi H.M."/>
            <person name="Berlin A."/>
            <person name="Brown A."/>
            <person name="Chapman S.B."/>
            <person name="Chen Z."/>
            <person name="Dunbar C."/>
            <person name="Freedman E."/>
            <person name="Gearin G."/>
            <person name="Gellesch M."/>
            <person name="Goldberg J."/>
            <person name="Griggs A."/>
            <person name="Gujja S."/>
            <person name="Heiman D."/>
            <person name="Howarth C."/>
            <person name="Larson L."/>
            <person name="Lui A."/>
            <person name="MacDonald P.J.P."/>
            <person name="Montmayeur A."/>
            <person name="Murphy C."/>
            <person name="Neiman D."/>
            <person name="Pearson M."/>
            <person name="Priest M."/>
            <person name="Roberts A."/>
            <person name="Saif S."/>
            <person name="Shea T."/>
            <person name="Shenoy N."/>
            <person name="Sisk P."/>
            <person name="Stolte C."/>
            <person name="Sykes S."/>
            <person name="Wortman J."/>
            <person name="Nusbaum C."/>
            <person name="Birren B."/>
        </authorList>
    </citation>
    <scope>NUCLEOTIDE SEQUENCE [LARGE SCALE GENOMIC DNA]</scope>
    <source>
        <strain evidence="2 3">Mauritania I</strain>
    </source>
</reference>
<feature type="compositionally biased region" description="Basic and acidic residues" evidence="1">
    <location>
        <begin position="228"/>
        <end position="286"/>
    </location>
</feature>
<sequence length="416" mass="49842">MASPDTKPTYIPYNEYNKVISVYNEYVNLGEYKGEFQEIIKNINTDQKKLDLPDEFFKKLHAILRNSKGYNWDIKDNYCSYVNYKLNDEVREKYKLVDSSNFNIFNKFSAKYHDERYGIRSRQDYACKKYIKYLNDDEHRRMTNLYNFYTFYDKLRSSDHLESNPECKNLPYNNKLYNDVIDDFYNHDPELYNKIKDVKVLIEAFLLKTKSKCTESVHFGIPQKILDDQKKKQQEEENRLRQEEENRRRQAEENRRRQEEEENRRRQEEDNIRRQEQLQKELESQRRRQPMHTNTDARRWIFQQGEEPFLVGQENSREEVDLGSQEPYEDQLNTRVFKPENEDTNTDGSLLKSLRLPSAITEVLGSVDPVPVVGVSGGMEEEEDAYIEFPVVSMDHSQEDFQDMKNMMVGLLDMVQ</sequence>
<dbReference type="AlphaFoldDB" id="A0A0J9TIX9"/>
<evidence type="ECO:0008006" key="4">
    <source>
        <dbReference type="Google" id="ProtNLM"/>
    </source>
</evidence>
<protein>
    <recommendedName>
        <fullName evidence="4">VIR protein</fullName>
    </recommendedName>
</protein>
<accession>A0A0J9TIX9</accession>
<evidence type="ECO:0000313" key="3">
    <source>
        <dbReference type="Proteomes" id="UP000053776"/>
    </source>
</evidence>
<dbReference type="OrthoDB" id="10511783at2759"/>
<dbReference type="EMBL" id="KQ234996">
    <property type="protein sequence ID" value="KMZ95174.1"/>
    <property type="molecule type" value="Genomic_DNA"/>
</dbReference>
<evidence type="ECO:0000256" key="1">
    <source>
        <dbReference type="SAM" id="MobiDB-lite"/>
    </source>
</evidence>
<organism evidence="2 3">
    <name type="scientific">Plasmodium vivax Mauritania I</name>
    <dbReference type="NCBI Taxonomy" id="1035515"/>
    <lineage>
        <taxon>Eukaryota</taxon>
        <taxon>Sar</taxon>
        <taxon>Alveolata</taxon>
        <taxon>Apicomplexa</taxon>
        <taxon>Aconoidasida</taxon>
        <taxon>Haemosporida</taxon>
        <taxon>Plasmodiidae</taxon>
        <taxon>Plasmodium</taxon>
        <taxon>Plasmodium (Plasmodium)</taxon>
    </lineage>
</organism>
<evidence type="ECO:0000313" key="2">
    <source>
        <dbReference type="EMBL" id="KMZ95174.1"/>
    </source>
</evidence>
<dbReference type="Proteomes" id="UP000053776">
    <property type="component" value="Unassembled WGS sequence"/>
</dbReference>